<gene>
    <name evidence="2" type="ORF">K4G66_26390</name>
</gene>
<feature type="compositionally biased region" description="Polar residues" evidence="1">
    <location>
        <begin position="1"/>
        <end position="13"/>
    </location>
</feature>
<feature type="compositionally biased region" description="Basic and acidic residues" evidence="1">
    <location>
        <begin position="14"/>
        <end position="24"/>
    </location>
</feature>
<reference evidence="2" key="2">
    <citation type="journal article" date="2024" name="Antonie Van Leeuwenhoek">
        <title>Roseihalotalea indica gen. nov., sp. nov., a halophilic Bacteroidetes from mesopelagic Southwest Indian Ocean with higher carbohydrate metabolic potential.</title>
        <authorList>
            <person name="Chen B."/>
            <person name="Zhang M."/>
            <person name="Lin D."/>
            <person name="Ye J."/>
            <person name="Tang K."/>
        </authorList>
    </citation>
    <scope>NUCLEOTIDE SEQUENCE</scope>
    <source>
        <strain evidence="2">TK19036</strain>
    </source>
</reference>
<name>A0AA49GLE8_9BACT</name>
<evidence type="ECO:0000256" key="1">
    <source>
        <dbReference type="SAM" id="MobiDB-lite"/>
    </source>
</evidence>
<sequence>MFVTSLTISCTTQQHDENQNHGDMMDDDQTEMMEGDNDHMHENEQSDQHMMNDTTSMDMNKEMEQ</sequence>
<reference evidence="2" key="1">
    <citation type="journal article" date="2023" name="Comput. Struct. Biotechnol. J.">
        <title>Discovery of a novel marine Bacteroidetes with a rich repertoire of carbohydrate-active enzymes.</title>
        <authorList>
            <person name="Chen B."/>
            <person name="Liu G."/>
            <person name="Chen Q."/>
            <person name="Wang H."/>
            <person name="Liu L."/>
            <person name="Tang K."/>
        </authorList>
    </citation>
    <scope>NUCLEOTIDE SEQUENCE</scope>
    <source>
        <strain evidence="2">TK19036</strain>
    </source>
</reference>
<feature type="region of interest" description="Disordered" evidence="1">
    <location>
        <begin position="1"/>
        <end position="65"/>
    </location>
</feature>
<evidence type="ECO:0000313" key="2">
    <source>
        <dbReference type="EMBL" id="WKN35899.1"/>
    </source>
</evidence>
<protein>
    <submittedName>
        <fullName evidence="2">Uncharacterized protein</fullName>
    </submittedName>
</protein>
<feature type="compositionally biased region" description="Polar residues" evidence="1">
    <location>
        <begin position="48"/>
        <end position="58"/>
    </location>
</feature>
<feature type="compositionally biased region" description="Acidic residues" evidence="1">
    <location>
        <begin position="25"/>
        <end position="35"/>
    </location>
</feature>
<proteinExistence type="predicted"/>
<organism evidence="2">
    <name type="scientific">Roseihalotalea indica</name>
    <dbReference type="NCBI Taxonomy" id="2867963"/>
    <lineage>
        <taxon>Bacteria</taxon>
        <taxon>Pseudomonadati</taxon>
        <taxon>Bacteroidota</taxon>
        <taxon>Cytophagia</taxon>
        <taxon>Cytophagales</taxon>
        <taxon>Catalimonadaceae</taxon>
        <taxon>Roseihalotalea</taxon>
    </lineage>
</organism>
<dbReference type="AlphaFoldDB" id="A0AA49GLE8"/>
<feature type="compositionally biased region" description="Basic and acidic residues" evidence="1">
    <location>
        <begin position="36"/>
        <end position="47"/>
    </location>
</feature>
<dbReference type="EMBL" id="CP120682">
    <property type="protein sequence ID" value="WKN35899.1"/>
    <property type="molecule type" value="Genomic_DNA"/>
</dbReference>
<accession>A0AA49GLE8</accession>